<dbReference type="PANTHER" id="PTHR28559:SF1">
    <property type="entry name" value="DNA REPAIR PROTEIN XRCC4"/>
    <property type="match status" value="1"/>
</dbReference>
<dbReference type="VEuPathDB" id="VectorBase:AEPI009019"/>
<dbReference type="GO" id="GO:0006303">
    <property type="term" value="P:double-strand break repair via nonhomologous end joining"/>
    <property type="evidence" value="ECO:0007669"/>
    <property type="project" value="TreeGrafter"/>
</dbReference>
<dbReference type="InterPro" id="IPR014751">
    <property type="entry name" value="XRCC4-like_C"/>
</dbReference>
<dbReference type="GO" id="GO:0003677">
    <property type="term" value="F:DNA binding"/>
    <property type="evidence" value="ECO:0007669"/>
    <property type="project" value="InterPro"/>
</dbReference>
<dbReference type="GO" id="GO:0006310">
    <property type="term" value="P:DNA recombination"/>
    <property type="evidence" value="ECO:0007669"/>
    <property type="project" value="InterPro"/>
</dbReference>
<dbReference type="PANTHER" id="PTHR28559">
    <property type="entry name" value="DNA REPAIR PROTEIN XRCC4"/>
    <property type="match status" value="1"/>
</dbReference>
<dbReference type="InterPro" id="IPR010585">
    <property type="entry name" value="DNA_repair_prot_XRCC4"/>
</dbReference>
<feature type="region of interest" description="Disordered" evidence="1">
    <location>
        <begin position="208"/>
        <end position="348"/>
    </location>
</feature>
<feature type="compositionally biased region" description="Acidic residues" evidence="1">
    <location>
        <begin position="208"/>
        <end position="229"/>
    </location>
</feature>
<proteinExistence type="predicted"/>
<dbReference type="EnsemblMetazoa" id="AEPI009019-RA">
    <property type="protein sequence ID" value="AEPI009019-PA"/>
    <property type="gene ID" value="AEPI009019"/>
</dbReference>
<sequence>MELDNIFLNKLPIVAATGSEGGTWNHYAFIESTWGERKILLKIIVFSPLYNTPLSFLSEIDHEVLQQTAIRLERPWNDFLLETKLALCTEGGANGFSYAVEENNFVWRKVVGPALTVAYGSVILLRSQCLLSDVLSNSITTQHRLRNDVQLKNKVLHELREEHEELLELQRQQEEDSRLYEIELITKCISILNEKKEVINHLKKKLAEDDDELEGEQERGDEEEQEEERPVETAGTGPYGRRSINEVEEAAASPLGVSDSEPFLVDSDPQDPDDHGTLPKRTKYQPAQRSATTTTMTTLASGSSVSSTVTRKSAVQDDEDNAGDARVEHDGQLEDLYNKDTQELLQQM</sequence>
<dbReference type="SUPFAM" id="SSF58022">
    <property type="entry name" value="XRCC4, C-terminal oligomerization domain"/>
    <property type="match status" value="1"/>
</dbReference>
<dbReference type="GO" id="GO:0005958">
    <property type="term" value="C:DNA-dependent protein kinase-DNA ligase 4 complex"/>
    <property type="evidence" value="ECO:0007669"/>
    <property type="project" value="TreeGrafter"/>
</dbReference>
<name>A0A182PPY9_9DIPT</name>
<evidence type="ECO:0000313" key="2">
    <source>
        <dbReference type="EnsemblMetazoa" id="AEPI009019-PA"/>
    </source>
</evidence>
<dbReference type="Proteomes" id="UP000075885">
    <property type="component" value="Unassembled WGS sequence"/>
</dbReference>
<protein>
    <submittedName>
        <fullName evidence="2">Uncharacterized protein</fullName>
    </submittedName>
</protein>
<feature type="compositionally biased region" description="Basic and acidic residues" evidence="1">
    <location>
        <begin position="323"/>
        <end position="342"/>
    </location>
</feature>
<dbReference type="GO" id="GO:0010165">
    <property type="term" value="P:response to X-ray"/>
    <property type="evidence" value="ECO:0007669"/>
    <property type="project" value="TreeGrafter"/>
</dbReference>
<dbReference type="STRING" id="199890.A0A182PPY9"/>
<evidence type="ECO:0000256" key="1">
    <source>
        <dbReference type="SAM" id="MobiDB-lite"/>
    </source>
</evidence>
<evidence type="ECO:0000313" key="3">
    <source>
        <dbReference type="Proteomes" id="UP000075885"/>
    </source>
</evidence>
<accession>A0A182PPY9</accession>
<reference evidence="2" key="2">
    <citation type="submission" date="2020-05" db="UniProtKB">
        <authorList>
            <consortium name="EnsemblMetazoa"/>
        </authorList>
    </citation>
    <scope>IDENTIFICATION</scope>
    <source>
        <strain evidence="2">Epiroticus2</strain>
    </source>
</reference>
<dbReference type="AlphaFoldDB" id="A0A182PPY9"/>
<keyword evidence="3" id="KW-1185">Reference proteome</keyword>
<dbReference type="Gene3D" id="1.20.5.370">
    <property type="match status" value="1"/>
</dbReference>
<dbReference type="GO" id="GO:0032807">
    <property type="term" value="C:DNA ligase IV complex"/>
    <property type="evidence" value="ECO:0007669"/>
    <property type="project" value="TreeGrafter"/>
</dbReference>
<reference evidence="3" key="1">
    <citation type="submission" date="2013-03" db="EMBL/GenBank/DDBJ databases">
        <title>The Genome Sequence of Anopheles epiroticus epiroticus2.</title>
        <authorList>
            <consortium name="The Broad Institute Genomics Platform"/>
            <person name="Neafsey D.E."/>
            <person name="Howell P."/>
            <person name="Walker B."/>
            <person name="Young S.K."/>
            <person name="Zeng Q."/>
            <person name="Gargeya S."/>
            <person name="Fitzgerald M."/>
            <person name="Haas B."/>
            <person name="Abouelleil A."/>
            <person name="Allen A.W."/>
            <person name="Alvarado L."/>
            <person name="Arachchi H.M."/>
            <person name="Berlin A.M."/>
            <person name="Chapman S.B."/>
            <person name="Gainer-Dewar J."/>
            <person name="Goldberg J."/>
            <person name="Griggs A."/>
            <person name="Gujja S."/>
            <person name="Hansen M."/>
            <person name="Howarth C."/>
            <person name="Imamovic A."/>
            <person name="Ireland A."/>
            <person name="Larimer J."/>
            <person name="McCowan C."/>
            <person name="Murphy C."/>
            <person name="Pearson M."/>
            <person name="Poon T.W."/>
            <person name="Priest M."/>
            <person name="Roberts A."/>
            <person name="Saif S."/>
            <person name="Shea T."/>
            <person name="Sisk P."/>
            <person name="Sykes S."/>
            <person name="Wortman J."/>
            <person name="Nusbaum C."/>
            <person name="Birren B."/>
        </authorList>
    </citation>
    <scope>NUCLEOTIDE SEQUENCE [LARGE SCALE GENOMIC DNA]</scope>
    <source>
        <strain evidence="3">Epiroticus2</strain>
    </source>
</reference>
<feature type="compositionally biased region" description="Polar residues" evidence="1">
    <location>
        <begin position="299"/>
        <end position="313"/>
    </location>
</feature>
<organism evidence="2 3">
    <name type="scientific">Anopheles epiroticus</name>
    <dbReference type="NCBI Taxonomy" id="199890"/>
    <lineage>
        <taxon>Eukaryota</taxon>
        <taxon>Metazoa</taxon>
        <taxon>Ecdysozoa</taxon>
        <taxon>Arthropoda</taxon>
        <taxon>Hexapoda</taxon>
        <taxon>Insecta</taxon>
        <taxon>Pterygota</taxon>
        <taxon>Neoptera</taxon>
        <taxon>Endopterygota</taxon>
        <taxon>Diptera</taxon>
        <taxon>Nematocera</taxon>
        <taxon>Culicoidea</taxon>
        <taxon>Culicidae</taxon>
        <taxon>Anophelinae</taxon>
        <taxon>Anopheles</taxon>
    </lineage>
</organism>